<comment type="caution">
    <text evidence="6">The sequence shown here is derived from an EMBL/GenBank/DDBJ whole genome shotgun (WGS) entry which is preliminary data.</text>
</comment>
<gene>
    <name evidence="6" type="ORF">CGZ75_01585</name>
</gene>
<dbReference type="Pfam" id="PF00881">
    <property type="entry name" value="Nitroreductase"/>
    <property type="match status" value="1"/>
</dbReference>
<comment type="similarity">
    <text evidence="1">Belongs to the flavin oxidoreductase frp family.</text>
</comment>
<accession>A0A229P036</accession>
<keyword evidence="7" id="KW-1185">Reference proteome</keyword>
<keyword evidence="2" id="KW-0285">Flavoprotein</keyword>
<dbReference type="GO" id="GO:0016491">
    <property type="term" value="F:oxidoreductase activity"/>
    <property type="evidence" value="ECO:0007669"/>
    <property type="project" value="UniProtKB-KW"/>
</dbReference>
<protein>
    <submittedName>
        <fullName evidence="6">NADPH-dependent oxidoreductase</fullName>
    </submittedName>
</protein>
<dbReference type="Gene3D" id="3.40.109.10">
    <property type="entry name" value="NADH Oxidase"/>
    <property type="match status" value="1"/>
</dbReference>
<evidence type="ECO:0000256" key="1">
    <source>
        <dbReference type="ARBA" id="ARBA00008366"/>
    </source>
</evidence>
<keyword evidence="4" id="KW-0560">Oxidoreductase</keyword>
<dbReference type="AlphaFoldDB" id="A0A229P036"/>
<evidence type="ECO:0000256" key="3">
    <source>
        <dbReference type="ARBA" id="ARBA00022643"/>
    </source>
</evidence>
<organism evidence="6 7">
    <name type="scientific">Paenibacillus herberti</name>
    <dbReference type="NCBI Taxonomy" id="1619309"/>
    <lineage>
        <taxon>Bacteria</taxon>
        <taxon>Bacillati</taxon>
        <taxon>Bacillota</taxon>
        <taxon>Bacilli</taxon>
        <taxon>Bacillales</taxon>
        <taxon>Paenibacillaceae</taxon>
        <taxon>Paenibacillus</taxon>
    </lineage>
</organism>
<evidence type="ECO:0000256" key="4">
    <source>
        <dbReference type="ARBA" id="ARBA00023002"/>
    </source>
</evidence>
<evidence type="ECO:0000256" key="2">
    <source>
        <dbReference type="ARBA" id="ARBA00022630"/>
    </source>
</evidence>
<feature type="domain" description="Nitroreductase" evidence="5">
    <location>
        <begin position="20"/>
        <end position="119"/>
    </location>
</feature>
<dbReference type="SUPFAM" id="SSF55469">
    <property type="entry name" value="FMN-dependent nitroreductase-like"/>
    <property type="match status" value="1"/>
</dbReference>
<dbReference type="Proteomes" id="UP000215145">
    <property type="component" value="Unassembled WGS sequence"/>
</dbReference>
<dbReference type="InterPro" id="IPR016446">
    <property type="entry name" value="Flavin_OxRdtase_Frp"/>
</dbReference>
<dbReference type="PANTHER" id="PTHR43425">
    <property type="entry name" value="OXYGEN-INSENSITIVE NADPH NITROREDUCTASE"/>
    <property type="match status" value="1"/>
</dbReference>
<dbReference type="InterPro" id="IPR029479">
    <property type="entry name" value="Nitroreductase"/>
</dbReference>
<evidence type="ECO:0000313" key="6">
    <source>
        <dbReference type="EMBL" id="OXM15458.1"/>
    </source>
</evidence>
<evidence type="ECO:0000313" key="7">
    <source>
        <dbReference type="Proteomes" id="UP000215145"/>
    </source>
</evidence>
<evidence type="ECO:0000259" key="5">
    <source>
        <dbReference type="Pfam" id="PF00881"/>
    </source>
</evidence>
<reference evidence="6 7" key="1">
    <citation type="submission" date="2017-07" db="EMBL/GenBank/DDBJ databases">
        <title>Paenibacillus herberti R33 genome sequencing and assembly.</title>
        <authorList>
            <person name="Su W."/>
        </authorList>
    </citation>
    <scope>NUCLEOTIDE SEQUENCE [LARGE SCALE GENOMIC DNA]</scope>
    <source>
        <strain evidence="6 7">R33</strain>
    </source>
</reference>
<name>A0A229P036_9BACL</name>
<dbReference type="EMBL" id="NMUQ01000001">
    <property type="protein sequence ID" value="OXM15458.1"/>
    <property type="molecule type" value="Genomic_DNA"/>
</dbReference>
<proteinExistence type="inferred from homology"/>
<dbReference type="InterPro" id="IPR000415">
    <property type="entry name" value="Nitroreductase-like"/>
</dbReference>
<keyword evidence="3" id="KW-0288">FMN</keyword>
<dbReference type="PANTHER" id="PTHR43425:SF3">
    <property type="entry name" value="NADPH-DEPENDENT OXIDOREDUCTASE"/>
    <property type="match status" value="1"/>
</dbReference>
<sequence length="202" mass="22476">MQAYSIIGITDSVLRERLAALTGGQRHVREAPVFLVWCADLSRFSDAVQLHGGELTTSTEYFLVATVDAALAAQNAAVAAEAQGLGIVYIGGIRNDMRAVSELLELPPLVYPVFGMCIGVPDEQPDSRPRLPRAAIYSENRYSAEGRLEQLATYDEEYRSYIRSRAGGGRDTTWTQEMKDRVAYPSRKITELLREQGFHFED</sequence>
<dbReference type="PIRSF" id="PIRSF005426">
    <property type="entry name" value="Frp"/>
    <property type="match status" value="1"/>
</dbReference>